<dbReference type="SUPFAM" id="SSF56281">
    <property type="entry name" value="Metallo-hydrolase/oxidoreductase"/>
    <property type="match status" value="1"/>
</dbReference>
<feature type="chain" id="PRO_5046796438" evidence="2">
    <location>
        <begin position="38"/>
        <end position="338"/>
    </location>
</feature>
<dbReference type="InterPro" id="IPR006311">
    <property type="entry name" value="TAT_signal"/>
</dbReference>
<dbReference type="InterPro" id="IPR050855">
    <property type="entry name" value="NDM-1-like"/>
</dbReference>
<reference evidence="4 5" key="1">
    <citation type="submission" date="2020-03" db="EMBL/GenBank/DDBJ databases">
        <title>Genomic Encyclopedia of Type Strains, Phase IV (KMG-IV): sequencing the most valuable type-strain genomes for metagenomic binning, comparative biology and taxonomic classification.</title>
        <authorList>
            <person name="Goeker M."/>
        </authorList>
    </citation>
    <scope>NUCLEOTIDE SEQUENCE [LARGE SCALE GENOMIC DNA]</scope>
    <source>
        <strain evidence="4 5">DSM 18888</strain>
    </source>
</reference>
<keyword evidence="2" id="KW-0732">Signal</keyword>
<dbReference type="CDD" id="cd16282">
    <property type="entry name" value="metallo-hydrolase-like_MBL-fold"/>
    <property type="match status" value="1"/>
</dbReference>
<gene>
    <name evidence="4" type="ORF">GGR96_003032</name>
</gene>
<evidence type="ECO:0000259" key="3">
    <source>
        <dbReference type="SMART" id="SM00849"/>
    </source>
</evidence>
<dbReference type="SMART" id="SM00849">
    <property type="entry name" value="Lactamase_B"/>
    <property type="match status" value="1"/>
</dbReference>
<dbReference type="InterPro" id="IPR001279">
    <property type="entry name" value="Metallo-B-lactamas"/>
</dbReference>
<proteinExistence type="inferred from homology"/>
<feature type="signal peptide" evidence="2">
    <location>
        <begin position="1"/>
        <end position="37"/>
    </location>
</feature>
<dbReference type="PROSITE" id="PS51318">
    <property type="entry name" value="TAT"/>
    <property type="match status" value="1"/>
</dbReference>
<dbReference type="PANTHER" id="PTHR42951">
    <property type="entry name" value="METALLO-BETA-LACTAMASE DOMAIN-CONTAINING"/>
    <property type="match status" value="1"/>
</dbReference>
<dbReference type="PANTHER" id="PTHR42951:SF4">
    <property type="entry name" value="ACYL-COENZYME A THIOESTERASE MBLAC2"/>
    <property type="match status" value="1"/>
</dbReference>
<dbReference type="RefSeq" id="WP_209272235.1">
    <property type="nucleotide sequence ID" value="NZ_BAAAEQ010000003.1"/>
</dbReference>
<dbReference type="InterPro" id="IPR036866">
    <property type="entry name" value="RibonucZ/Hydroxyglut_hydro"/>
</dbReference>
<evidence type="ECO:0000256" key="1">
    <source>
        <dbReference type="ARBA" id="ARBA00005250"/>
    </source>
</evidence>
<organism evidence="4 5">
    <name type="scientific">Thalassospira tepidiphila</name>
    <dbReference type="NCBI Taxonomy" id="393657"/>
    <lineage>
        <taxon>Bacteria</taxon>
        <taxon>Pseudomonadati</taxon>
        <taxon>Pseudomonadota</taxon>
        <taxon>Alphaproteobacteria</taxon>
        <taxon>Rhodospirillales</taxon>
        <taxon>Thalassospiraceae</taxon>
        <taxon>Thalassospira</taxon>
    </lineage>
</organism>
<accession>A0ABX0X2Q1</accession>
<feature type="domain" description="Metallo-beta-lactamase" evidence="3">
    <location>
        <begin position="79"/>
        <end position="277"/>
    </location>
</feature>
<evidence type="ECO:0000256" key="2">
    <source>
        <dbReference type="SAM" id="SignalP"/>
    </source>
</evidence>
<protein>
    <submittedName>
        <fullName evidence="4">Glyoxylase-like metal-dependent hydrolase (Beta-lactamase superfamily II)</fullName>
    </submittedName>
</protein>
<sequence>MEKSSSFDLATMDRRHLFKLSLFAGLAGMLPGFPAMAQEAGDIVDPPVSSNPVPVVDARFPSEIAPGVFILPDKRITLVPNVGIIVGRDSVLVVDCGLGIESAENVLDVARRLAPGRKIILTVTHAHPEHGFGAQVFSADARIYYNSAQRDHLARRGDILLDGFRNGVLPPEQTHLLDGVVLTGPHETYDGATARIDLGDRVVDMRTWGTAHTPGDQIIHLPDEGIVFAGDLLEERMFPIVPFFPPMIEAEEIDIARWETVLRDIISLAPNIIVPGHGNLAGTELPEAVLAYFADVRQRVQNATGDPAALEQQIRRHYATWENPHFVAPTLRYFMQAG</sequence>
<evidence type="ECO:0000313" key="4">
    <source>
        <dbReference type="EMBL" id="NJB75910.1"/>
    </source>
</evidence>
<dbReference type="Proteomes" id="UP000556869">
    <property type="component" value="Unassembled WGS sequence"/>
</dbReference>
<comment type="caution">
    <text evidence="4">The sequence shown here is derived from an EMBL/GenBank/DDBJ whole genome shotgun (WGS) entry which is preliminary data.</text>
</comment>
<keyword evidence="5" id="KW-1185">Reference proteome</keyword>
<dbReference type="Gene3D" id="3.60.15.10">
    <property type="entry name" value="Ribonuclease Z/Hydroxyacylglutathione hydrolase-like"/>
    <property type="match status" value="1"/>
</dbReference>
<name>A0ABX0X2Q1_9PROT</name>
<dbReference type="Pfam" id="PF00753">
    <property type="entry name" value="Lactamase_B"/>
    <property type="match status" value="1"/>
</dbReference>
<dbReference type="EMBL" id="JAATJD010000003">
    <property type="protein sequence ID" value="NJB75910.1"/>
    <property type="molecule type" value="Genomic_DNA"/>
</dbReference>
<evidence type="ECO:0000313" key="5">
    <source>
        <dbReference type="Proteomes" id="UP000556869"/>
    </source>
</evidence>
<comment type="similarity">
    <text evidence="1">Belongs to the metallo-beta-lactamase superfamily. Class-B beta-lactamase family.</text>
</comment>